<name>A0A067SM45_GALM3</name>
<dbReference type="Proteomes" id="UP000027222">
    <property type="component" value="Unassembled WGS sequence"/>
</dbReference>
<evidence type="ECO:0000313" key="8">
    <source>
        <dbReference type="Proteomes" id="UP000027222"/>
    </source>
</evidence>
<evidence type="ECO:0000256" key="2">
    <source>
        <dbReference type="ARBA" id="ARBA00022692"/>
    </source>
</evidence>
<dbReference type="PANTHER" id="PTHR23112:SF37">
    <property type="entry name" value="G PROTEIN-COUPLED RECEPTOR GPR1"/>
    <property type="match status" value="1"/>
</dbReference>
<evidence type="ECO:0000256" key="4">
    <source>
        <dbReference type="ARBA" id="ARBA00023136"/>
    </source>
</evidence>
<dbReference type="Gene3D" id="1.20.1070.10">
    <property type="entry name" value="Rhodopsin 7-helix transmembrane proteins"/>
    <property type="match status" value="1"/>
</dbReference>
<keyword evidence="4 6" id="KW-0472">Membrane</keyword>
<evidence type="ECO:0000256" key="5">
    <source>
        <dbReference type="SAM" id="MobiDB-lite"/>
    </source>
</evidence>
<gene>
    <name evidence="7" type="ORF">GALMADRAFT_102127</name>
</gene>
<protein>
    <submittedName>
        <fullName evidence="7">Uncharacterized protein</fullName>
    </submittedName>
</protein>
<dbReference type="HOGENOM" id="CLU_027149_0_1_1"/>
<dbReference type="PANTHER" id="PTHR23112">
    <property type="entry name" value="G PROTEIN-COUPLED RECEPTOR 157-RELATED"/>
    <property type="match status" value="1"/>
</dbReference>
<feature type="transmembrane region" description="Helical" evidence="6">
    <location>
        <begin position="195"/>
        <end position="215"/>
    </location>
</feature>
<feature type="transmembrane region" description="Helical" evidence="6">
    <location>
        <begin position="286"/>
        <end position="307"/>
    </location>
</feature>
<feature type="transmembrane region" description="Helical" evidence="6">
    <location>
        <begin position="143"/>
        <end position="162"/>
    </location>
</feature>
<dbReference type="AlphaFoldDB" id="A0A067SM45"/>
<evidence type="ECO:0000313" key="7">
    <source>
        <dbReference type="EMBL" id="KDR71985.1"/>
    </source>
</evidence>
<keyword evidence="3 6" id="KW-1133">Transmembrane helix</keyword>
<dbReference type="GO" id="GO:0007189">
    <property type="term" value="P:adenylate cyclase-activating G protein-coupled receptor signaling pathway"/>
    <property type="evidence" value="ECO:0007669"/>
    <property type="project" value="TreeGrafter"/>
</dbReference>
<keyword evidence="8" id="KW-1185">Reference proteome</keyword>
<dbReference type="GO" id="GO:0004930">
    <property type="term" value="F:G protein-coupled receptor activity"/>
    <property type="evidence" value="ECO:0007669"/>
    <property type="project" value="TreeGrafter"/>
</dbReference>
<feature type="transmembrane region" description="Helical" evidence="6">
    <location>
        <begin position="66"/>
        <end position="89"/>
    </location>
</feature>
<dbReference type="OrthoDB" id="100006at2759"/>
<dbReference type="STRING" id="685588.A0A067SM45"/>
<comment type="subcellular location">
    <subcellularLocation>
        <location evidence="1">Membrane</location>
        <topology evidence="1">Multi-pass membrane protein</topology>
    </subcellularLocation>
</comment>
<evidence type="ECO:0000256" key="1">
    <source>
        <dbReference type="ARBA" id="ARBA00004141"/>
    </source>
</evidence>
<dbReference type="SUPFAM" id="SSF81321">
    <property type="entry name" value="Family A G protein-coupled receptor-like"/>
    <property type="match status" value="1"/>
</dbReference>
<evidence type="ECO:0000256" key="3">
    <source>
        <dbReference type="ARBA" id="ARBA00022989"/>
    </source>
</evidence>
<dbReference type="GO" id="GO:0005886">
    <property type="term" value="C:plasma membrane"/>
    <property type="evidence" value="ECO:0007669"/>
    <property type="project" value="TreeGrafter"/>
</dbReference>
<evidence type="ECO:0000256" key="6">
    <source>
        <dbReference type="SAM" id="Phobius"/>
    </source>
</evidence>
<organism evidence="7 8">
    <name type="scientific">Galerina marginata (strain CBS 339.88)</name>
    <dbReference type="NCBI Taxonomy" id="685588"/>
    <lineage>
        <taxon>Eukaryota</taxon>
        <taxon>Fungi</taxon>
        <taxon>Dikarya</taxon>
        <taxon>Basidiomycota</taxon>
        <taxon>Agaricomycotina</taxon>
        <taxon>Agaricomycetes</taxon>
        <taxon>Agaricomycetidae</taxon>
        <taxon>Agaricales</taxon>
        <taxon>Agaricineae</taxon>
        <taxon>Strophariaceae</taxon>
        <taxon>Galerina</taxon>
    </lineage>
</organism>
<sequence>MLSETDDSMYYLTRGQSVGLTIVVEAGLASLVAVLYVFLIILRNFAWRIRNLTRENWHVFQTPMDLLMFSLFSAELLQAVGCVMSLKWVHEGIVQVGGFCWAQGVIKQLGQTGGAITTLLITLYTFVGIWLGKTATSMRVTSIVIFVAWLSVAAVVIIGNTVNGRRGEAPFISPVPYWCWIHGSYPKWRILGEYLWIWITLSISFAAYVPLWLWSRGNIVINDRRWWNFKFQRADANTDSSFRRQSIMMLAYPLTYCLSKLPQSVIRGISFRWDGNGALTSSLSSLLLGFGTLFSLSGVFNVVLLLTTRPESVLFGKQAHFPSSHAPFHQASMHHSEMGSFSQESGDRDDSELGALPSRS</sequence>
<feature type="transmembrane region" description="Helical" evidence="6">
    <location>
        <begin position="20"/>
        <end position="45"/>
    </location>
</feature>
<dbReference type="EMBL" id="KL142390">
    <property type="protein sequence ID" value="KDR71985.1"/>
    <property type="molecule type" value="Genomic_DNA"/>
</dbReference>
<feature type="transmembrane region" description="Helical" evidence="6">
    <location>
        <begin position="109"/>
        <end position="131"/>
    </location>
</feature>
<keyword evidence="2 6" id="KW-0812">Transmembrane</keyword>
<reference evidence="8" key="1">
    <citation type="journal article" date="2014" name="Proc. Natl. Acad. Sci. U.S.A.">
        <title>Extensive sampling of basidiomycete genomes demonstrates inadequacy of the white-rot/brown-rot paradigm for wood decay fungi.</title>
        <authorList>
            <person name="Riley R."/>
            <person name="Salamov A.A."/>
            <person name="Brown D.W."/>
            <person name="Nagy L.G."/>
            <person name="Floudas D."/>
            <person name="Held B.W."/>
            <person name="Levasseur A."/>
            <person name="Lombard V."/>
            <person name="Morin E."/>
            <person name="Otillar R."/>
            <person name="Lindquist E.A."/>
            <person name="Sun H."/>
            <person name="LaButti K.M."/>
            <person name="Schmutz J."/>
            <person name="Jabbour D."/>
            <person name="Luo H."/>
            <person name="Baker S.E."/>
            <person name="Pisabarro A.G."/>
            <person name="Walton J.D."/>
            <person name="Blanchette R.A."/>
            <person name="Henrissat B."/>
            <person name="Martin F."/>
            <person name="Cullen D."/>
            <person name="Hibbett D.S."/>
            <person name="Grigoriev I.V."/>
        </authorList>
    </citation>
    <scope>NUCLEOTIDE SEQUENCE [LARGE SCALE GENOMIC DNA]</scope>
    <source>
        <strain evidence="8">CBS 339.88</strain>
    </source>
</reference>
<feature type="region of interest" description="Disordered" evidence="5">
    <location>
        <begin position="337"/>
        <end position="360"/>
    </location>
</feature>
<proteinExistence type="predicted"/>
<accession>A0A067SM45</accession>